<evidence type="ECO:0000313" key="10">
    <source>
        <dbReference type="EMBL" id="KGR74011.1"/>
    </source>
</evidence>
<evidence type="ECO:0000313" key="11">
    <source>
        <dbReference type="Proteomes" id="UP000030408"/>
    </source>
</evidence>
<keyword evidence="11" id="KW-1185">Reference proteome</keyword>
<dbReference type="PRINTS" id="PR00706">
    <property type="entry name" value="PYROGLUPTASE"/>
</dbReference>
<dbReference type="STRING" id="1384057.CD33_18605"/>
<evidence type="ECO:0000256" key="1">
    <source>
        <dbReference type="ARBA" id="ARBA00001770"/>
    </source>
</evidence>
<evidence type="ECO:0000256" key="4">
    <source>
        <dbReference type="ARBA" id="ARBA00006641"/>
    </source>
</evidence>
<dbReference type="Proteomes" id="UP000030408">
    <property type="component" value="Unassembled WGS sequence"/>
</dbReference>
<name>A0A0A3HN62_9BACL</name>
<evidence type="ECO:0000256" key="3">
    <source>
        <dbReference type="ARBA" id="ARBA00004496"/>
    </source>
</evidence>
<dbReference type="Gene3D" id="3.40.630.20">
    <property type="entry name" value="Peptidase C15, pyroglutamyl peptidase I-like"/>
    <property type="match status" value="1"/>
</dbReference>
<dbReference type="GO" id="GO:0016920">
    <property type="term" value="F:pyroglutamyl-peptidase activity"/>
    <property type="evidence" value="ECO:0007669"/>
    <property type="project" value="UniProtKB-EC"/>
</dbReference>
<keyword evidence="6" id="KW-0645">Protease</keyword>
<dbReference type="GO" id="GO:0005829">
    <property type="term" value="C:cytosol"/>
    <property type="evidence" value="ECO:0007669"/>
    <property type="project" value="InterPro"/>
</dbReference>
<dbReference type="InterPro" id="IPR016125">
    <property type="entry name" value="Peptidase_C15-like"/>
</dbReference>
<comment type="caution">
    <text evidence="10">The sequence shown here is derived from an EMBL/GenBank/DDBJ whole genome shotgun (WGS) entry which is preliminary data.</text>
</comment>
<keyword evidence="5" id="KW-0963">Cytoplasm</keyword>
<gene>
    <name evidence="10" type="ORF">CD33_18605</name>
</gene>
<dbReference type="InterPro" id="IPR036440">
    <property type="entry name" value="Peptidase_C15-like_sf"/>
</dbReference>
<protein>
    <recommendedName>
        <fullName evidence="9">Pyroglutamyl-peptidase I</fullName>
        <ecNumber evidence="9">3.4.19.3</ecNumber>
    </recommendedName>
</protein>
<dbReference type="CDD" id="cd00501">
    <property type="entry name" value="Peptidase_C15"/>
    <property type="match status" value="1"/>
</dbReference>
<dbReference type="InterPro" id="IPR029762">
    <property type="entry name" value="PGP-I_bact-type"/>
</dbReference>
<comment type="function">
    <text evidence="2">Removes 5-oxoproline from various penultimate amino acid residues except L-proline.</text>
</comment>
<organism evidence="10 11">
    <name type="scientific">Ureibacillus sinduriensis BLB-1 = JCM 15800</name>
    <dbReference type="NCBI Taxonomy" id="1384057"/>
    <lineage>
        <taxon>Bacteria</taxon>
        <taxon>Bacillati</taxon>
        <taxon>Bacillota</taxon>
        <taxon>Bacilli</taxon>
        <taxon>Bacillales</taxon>
        <taxon>Caryophanaceae</taxon>
        <taxon>Ureibacillus</taxon>
    </lineage>
</organism>
<comment type="similarity">
    <text evidence="4">Belongs to the peptidase C15 family.</text>
</comment>
<dbReference type="OrthoDB" id="9779738at2"/>
<dbReference type="PANTHER" id="PTHR23402:SF1">
    <property type="entry name" value="PYROGLUTAMYL-PEPTIDASE I"/>
    <property type="match status" value="1"/>
</dbReference>
<evidence type="ECO:0000256" key="5">
    <source>
        <dbReference type="ARBA" id="ARBA00022490"/>
    </source>
</evidence>
<evidence type="ECO:0000256" key="8">
    <source>
        <dbReference type="ARBA" id="ARBA00022807"/>
    </source>
</evidence>
<reference evidence="10 11" key="1">
    <citation type="submission" date="2014-02" db="EMBL/GenBank/DDBJ databases">
        <title>Draft genome sequence of Lysinibacillus sinduriensis JCM 15800.</title>
        <authorList>
            <person name="Zhang F."/>
            <person name="Wang G."/>
            <person name="Zhang L."/>
        </authorList>
    </citation>
    <scope>NUCLEOTIDE SEQUENCE [LARGE SCALE GENOMIC DNA]</scope>
    <source>
        <strain evidence="10 11">JCM 15800</strain>
    </source>
</reference>
<keyword evidence="8" id="KW-0788">Thiol protease</keyword>
<proteinExistence type="inferred from homology"/>
<comment type="subcellular location">
    <subcellularLocation>
        <location evidence="3">Cytoplasm</location>
    </subcellularLocation>
</comment>
<sequence>MKKILLTGFEPFLNYKINPTMQVVDALNGKIMGGYEICSRIMSVDFQEASNQLENYINEVEPDIIISLGLAGGRYKITPERIAINMKDGEPDNHGHAPIDEKIDENGVDAYLTNLPIRKMVERLNKEGYPAEISNSAGTYLCNNIMYEGLAFAKQQRNVLAGFIHIPASFELAILHGKIPGWNVRDLIDGVQLCIEETVNFVRDSNLQN</sequence>
<dbReference type="eggNOG" id="COG2039">
    <property type="taxonomic scope" value="Bacteria"/>
</dbReference>
<comment type="catalytic activity">
    <reaction evidence="1 9">
        <text>Release of an N-terminal pyroglutamyl group from a polypeptide, the second amino acid generally not being Pro.</text>
        <dbReference type="EC" id="3.4.19.3"/>
    </reaction>
</comment>
<evidence type="ECO:0000256" key="7">
    <source>
        <dbReference type="ARBA" id="ARBA00022801"/>
    </source>
</evidence>
<evidence type="ECO:0000256" key="2">
    <source>
        <dbReference type="ARBA" id="ARBA00002280"/>
    </source>
</evidence>
<dbReference type="PROSITE" id="PS01333">
    <property type="entry name" value="PYRASE_GLU"/>
    <property type="match status" value="1"/>
</dbReference>
<dbReference type="AlphaFoldDB" id="A0A0A3HN62"/>
<dbReference type="InterPro" id="IPR000816">
    <property type="entry name" value="Peptidase_C15"/>
</dbReference>
<dbReference type="Pfam" id="PF01470">
    <property type="entry name" value="Peptidase_C15"/>
    <property type="match status" value="1"/>
</dbReference>
<dbReference type="PANTHER" id="PTHR23402">
    <property type="entry name" value="PROTEASE FAMILY C15 PYROGLUTAMYL-PEPTIDASE I-RELATED"/>
    <property type="match status" value="1"/>
</dbReference>
<dbReference type="EMBL" id="JPVO01000055">
    <property type="protein sequence ID" value="KGR74011.1"/>
    <property type="molecule type" value="Genomic_DNA"/>
</dbReference>
<evidence type="ECO:0000256" key="9">
    <source>
        <dbReference type="PROSITE-ProRule" id="PRU10076"/>
    </source>
</evidence>
<dbReference type="SUPFAM" id="SSF53182">
    <property type="entry name" value="Pyrrolidone carboxyl peptidase (pyroglutamate aminopeptidase)"/>
    <property type="match status" value="1"/>
</dbReference>
<keyword evidence="7" id="KW-0378">Hydrolase</keyword>
<dbReference type="NCBIfam" id="TIGR00504">
    <property type="entry name" value="pyro_pdase"/>
    <property type="match status" value="1"/>
</dbReference>
<feature type="active site" evidence="9">
    <location>
        <position position="80"/>
    </location>
</feature>
<dbReference type="InterPro" id="IPR033693">
    <property type="entry name" value="PGPEP1_Glu_AS"/>
</dbReference>
<accession>A0A0A3HN62</accession>
<dbReference type="GO" id="GO:0006508">
    <property type="term" value="P:proteolysis"/>
    <property type="evidence" value="ECO:0007669"/>
    <property type="project" value="UniProtKB-KW"/>
</dbReference>
<dbReference type="PIRSF" id="PIRSF015592">
    <property type="entry name" value="Prld-crbxl_pptds"/>
    <property type="match status" value="1"/>
</dbReference>
<dbReference type="EC" id="3.4.19.3" evidence="9"/>
<dbReference type="RefSeq" id="WP_036203297.1">
    <property type="nucleotide sequence ID" value="NZ_AVCY01000001.1"/>
</dbReference>
<evidence type="ECO:0000256" key="6">
    <source>
        <dbReference type="ARBA" id="ARBA00022670"/>
    </source>
</evidence>
<dbReference type="NCBIfam" id="NF009676">
    <property type="entry name" value="PRK13197.1"/>
    <property type="match status" value="1"/>
</dbReference>